<dbReference type="PROSITE" id="PS50850">
    <property type="entry name" value="MFS"/>
    <property type="match status" value="1"/>
</dbReference>
<feature type="transmembrane region" description="Helical" evidence="6">
    <location>
        <begin position="127"/>
        <end position="149"/>
    </location>
</feature>
<sequence length="386" mass="41346">MKNKQKNVLIIGIILFAGCMRTPIGMVSPLLSNIQGSLGVPAGLLGSITTIPLLCFALFSPLVPKLGKKFGNELIMFIAVFVLALGNYFRVFSTSALLLGTLLVGLSIAVLNVLMPVTIAQEYPQRVGVMTSIYTFSMTLFSALASGQSVALAEQVGWQKAMQSVSILAIVGMVFWVPALKGMHRSKTGKKTGSSVWKTRGAWFMSAFMGLQSLLFYTTLTWVPTILVDHGLSRGQASQLFGLMQLASLVSSYLVPILAYRFKHTRGIILTMAVGFIAGIMLLMIPTESVGLTVVVVIVLGLASNMAFSLAMALFNIKTDTPEQTAEISGMAQAVGYVLAAFGPIGIGYIQQVTGSWNIPLIILLIVVVVLTIAGLAVDKRRTVFD</sequence>
<protein>
    <submittedName>
        <fullName evidence="8">Cyanate permease</fullName>
    </submittedName>
</protein>
<evidence type="ECO:0000256" key="1">
    <source>
        <dbReference type="ARBA" id="ARBA00004651"/>
    </source>
</evidence>
<keyword evidence="5 6" id="KW-0472">Membrane</keyword>
<evidence type="ECO:0000313" key="8">
    <source>
        <dbReference type="EMBL" id="KRN95871.1"/>
    </source>
</evidence>
<feature type="transmembrane region" description="Helical" evidence="6">
    <location>
        <begin position="291"/>
        <end position="314"/>
    </location>
</feature>
<evidence type="ECO:0000256" key="4">
    <source>
        <dbReference type="ARBA" id="ARBA00022989"/>
    </source>
</evidence>
<feature type="transmembrane region" description="Helical" evidence="6">
    <location>
        <begin position="37"/>
        <end position="59"/>
    </location>
</feature>
<dbReference type="InterPro" id="IPR020846">
    <property type="entry name" value="MFS_dom"/>
</dbReference>
<dbReference type="EMBL" id="JQCN01000069">
    <property type="protein sequence ID" value="KRN95871.1"/>
    <property type="molecule type" value="Genomic_DNA"/>
</dbReference>
<feature type="transmembrane region" description="Helical" evidence="6">
    <location>
        <begin position="161"/>
        <end position="180"/>
    </location>
</feature>
<dbReference type="CDD" id="cd17339">
    <property type="entry name" value="MFS_NIMT_CynX_like"/>
    <property type="match status" value="1"/>
</dbReference>
<dbReference type="Gene3D" id="1.20.1250.20">
    <property type="entry name" value="MFS general substrate transporter like domains"/>
    <property type="match status" value="1"/>
</dbReference>
<comment type="subcellular location">
    <subcellularLocation>
        <location evidence="1">Cell membrane</location>
        <topology evidence="1">Multi-pass membrane protein</topology>
    </subcellularLocation>
</comment>
<dbReference type="PROSITE" id="PS51257">
    <property type="entry name" value="PROKAR_LIPOPROTEIN"/>
    <property type="match status" value="1"/>
</dbReference>
<feature type="domain" description="Major facilitator superfamily (MFS) profile" evidence="7">
    <location>
        <begin position="7"/>
        <end position="382"/>
    </location>
</feature>
<evidence type="ECO:0000256" key="2">
    <source>
        <dbReference type="ARBA" id="ARBA00022448"/>
    </source>
</evidence>
<keyword evidence="4 6" id="KW-1133">Transmembrane helix</keyword>
<feature type="transmembrane region" description="Helical" evidence="6">
    <location>
        <begin position="201"/>
        <end position="220"/>
    </location>
</feature>
<feature type="transmembrane region" description="Helical" evidence="6">
    <location>
        <begin position="71"/>
        <end position="89"/>
    </location>
</feature>
<organism evidence="8 9">
    <name type="scientific">Ligilactobacillus pobuzihii</name>
    <dbReference type="NCBI Taxonomy" id="449659"/>
    <lineage>
        <taxon>Bacteria</taxon>
        <taxon>Bacillati</taxon>
        <taxon>Bacillota</taxon>
        <taxon>Bacilli</taxon>
        <taxon>Lactobacillales</taxon>
        <taxon>Lactobacillaceae</taxon>
        <taxon>Ligilactobacillus</taxon>
    </lineage>
</organism>
<feature type="transmembrane region" description="Helical" evidence="6">
    <location>
        <begin position="357"/>
        <end position="378"/>
    </location>
</feature>
<evidence type="ECO:0000256" key="6">
    <source>
        <dbReference type="SAM" id="Phobius"/>
    </source>
</evidence>
<feature type="transmembrane region" description="Helical" evidence="6">
    <location>
        <begin position="267"/>
        <end position="285"/>
    </location>
</feature>
<dbReference type="GO" id="GO:0022857">
    <property type="term" value="F:transmembrane transporter activity"/>
    <property type="evidence" value="ECO:0007669"/>
    <property type="project" value="InterPro"/>
</dbReference>
<accession>A0A0R2L252</accession>
<feature type="transmembrane region" description="Helical" evidence="6">
    <location>
        <begin position="95"/>
        <end position="115"/>
    </location>
</feature>
<proteinExistence type="predicted"/>
<dbReference type="Pfam" id="PF07690">
    <property type="entry name" value="MFS_1"/>
    <property type="match status" value="1"/>
</dbReference>
<dbReference type="RefSeq" id="WP_017867804.1">
    <property type="nucleotide sequence ID" value="NZ_BJYB01000006.1"/>
</dbReference>
<keyword evidence="9" id="KW-1185">Reference proteome</keyword>
<dbReference type="SUPFAM" id="SSF103473">
    <property type="entry name" value="MFS general substrate transporter"/>
    <property type="match status" value="1"/>
</dbReference>
<dbReference type="STRING" id="449659.IV66_GL000895"/>
<feature type="transmembrane region" description="Helical" evidence="6">
    <location>
        <begin position="240"/>
        <end position="260"/>
    </location>
</feature>
<dbReference type="PANTHER" id="PTHR23523">
    <property type="match status" value="1"/>
</dbReference>
<dbReference type="AlphaFoldDB" id="A0A0R2L252"/>
<keyword evidence="3 6" id="KW-0812">Transmembrane</keyword>
<name>A0A0R2L252_9LACO</name>
<dbReference type="Proteomes" id="UP000051886">
    <property type="component" value="Unassembled WGS sequence"/>
</dbReference>
<dbReference type="InterPro" id="IPR052524">
    <property type="entry name" value="MFS_Cyanate_Porter"/>
</dbReference>
<dbReference type="InterPro" id="IPR036259">
    <property type="entry name" value="MFS_trans_sf"/>
</dbReference>
<evidence type="ECO:0000256" key="5">
    <source>
        <dbReference type="ARBA" id="ARBA00023136"/>
    </source>
</evidence>
<evidence type="ECO:0000259" key="7">
    <source>
        <dbReference type="PROSITE" id="PS50850"/>
    </source>
</evidence>
<evidence type="ECO:0000256" key="3">
    <source>
        <dbReference type="ARBA" id="ARBA00022692"/>
    </source>
</evidence>
<dbReference type="InterPro" id="IPR011701">
    <property type="entry name" value="MFS"/>
</dbReference>
<reference evidence="8 9" key="1">
    <citation type="journal article" date="2015" name="Genome Announc.">
        <title>Expanding the biotechnology potential of lactobacilli through comparative genomics of 213 strains and associated genera.</title>
        <authorList>
            <person name="Sun Z."/>
            <person name="Harris H.M."/>
            <person name="McCann A."/>
            <person name="Guo C."/>
            <person name="Argimon S."/>
            <person name="Zhang W."/>
            <person name="Yang X."/>
            <person name="Jeffery I.B."/>
            <person name="Cooney J.C."/>
            <person name="Kagawa T.F."/>
            <person name="Liu W."/>
            <person name="Song Y."/>
            <person name="Salvetti E."/>
            <person name="Wrobel A."/>
            <person name="Rasinkangas P."/>
            <person name="Parkhill J."/>
            <person name="Rea M.C."/>
            <person name="O'Sullivan O."/>
            <person name="Ritari J."/>
            <person name="Douillard F.P."/>
            <person name="Paul Ross R."/>
            <person name="Yang R."/>
            <person name="Briner A.E."/>
            <person name="Felis G.E."/>
            <person name="de Vos W.M."/>
            <person name="Barrangou R."/>
            <person name="Klaenhammer T.R."/>
            <person name="Caufield P.W."/>
            <person name="Cui Y."/>
            <person name="Zhang H."/>
            <person name="O'Toole P.W."/>
        </authorList>
    </citation>
    <scope>NUCLEOTIDE SEQUENCE [LARGE SCALE GENOMIC DNA]</scope>
    <source>
        <strain evidence="8 9">NBRC 103219</strain>
    </source>
</reference>
<feature type="transmembrane region" description="Helical" evidence="6">
    <location>
        <begin position="334"/>
        <end position="351"/>
    </location>
</feature>
<dbReference type="PATRIC" id="fig|449659.4.peg.901"/>
<dbReference type="GO" id="GO:0005886">
    <property type="term" value="C:plasma membrane"/>
    <property type="evidence" value="ECO:0007669"/>
    <property type="project" value="UniProtKB-SubCell"/>
</dbReference>
<evidence type="ECO:0000313" key="9">
    <source>
        <dbReference type="Proteomes" id="UP000051886"/>
    </source>
</evidence>
<dbReference type="PANTHER" id="PTHR23523:SF2">
    <property type="entry name" value="2-NITROIMIDAZOLE TRANSPORTER"/>
    <property type="match status" value="1"/>
</dbReference>
<keyword evidence="2" id="KW-0813">Transport</keyword>
<gene>
    <name evidence="8" type="ORF">IV66_GL000895</name>
</gene>
<comment type="caution">
    <text evidence="8">The sequence shown here is derived from an EMBL/GenBank/DDBJ whole genome shotgun (WGS) entry which is preliminary data.</text>
</comment>